<evidence type="ECO:0000256" key="2">
    <source>
        <dbReference type="ARBA" id="ARBA00022737"/>
    </source>
</evidence>
<dbReference type="PANTHER" id="PTHR46207">
    <property type="entry name" value="PROTEIN RCC2"/>
    <property type="match status" value="1"/>
</dbReference>
<gene>
    <name evidence="9" type="ORF">QCA50_010503</name>
</gene>
<dbReference type="AlphaFoldDB" id="A0AAW0G3K6"/>
<proteinExistence type="predicted"/>
<feature type="compositionally biased region" description="Acidic residues" evidence="7">
    <location>
        <begin position="530"/>
        <end position="542"/>
    </location>
</feature>
<keyword evidence="1" id="KW-0479">Metal-binding</keyword>
<evidence type="ECO:0000256" key="1">
    <source>
        <dbReference type="ARBA" id="ARBA00022723"/>
    </source>
</evidence>
<evidence type="ECO:0000313" key="9">
    <source>
        <dbReference type="EMBL" id="KAK7686279.1"/>
    </source>
</evidence>
<evidence type="ECO:0000256" key="3">
    <source>
        <dbReference type="ARBA" id="ARBA00022771"/>
    </source>
</evidence>
<evidence type="ECO:0000256" key="5">
    <source>
        <dbReference type="PROSITE-ProRule" id="PRU00146"/>
    </source>
</evidence>
<dbReference type="PROSITE" id="PS50016">
    <property type="entry name" value="ZF_PHD_2"/>
    <property type="match status" value="1"/>
</dbReference>
<feature type="region of interest" description="Disordered" evidence="7">
    <location>
        <begin position="504"/>
        <end position="560"/>
    </location>
</feature>
<organism evidence="9 10">
    <name type="scientific">Cerrena zonata</name>
    <dbReference type="NCBI Taxonomy" id="2478898"/>
    <lineage>
        <taxon>Eukaryota</taxon>
        <taxon>Fungi</taxon>
        <taxon>Dikarya</taxon>
        <taxon>Basidiomycota</taxon>
        <taxon>Agaricomycotina</taxon>
        <taxon>Agaricomycetes</taxon>
        <taxon>Polyporales</taxon>
        <taxon>Cerrenaceae</taxon>
        <taxon>Cerrena</taxon>
    </lineage>
</organism>
<feature type="domain" description="PHD-type" evidence="8">
    <location>
        <begin position="445"/>
        <end position="496"/>
    </location>
</feature>
<name>A0AAW0G3K6_9APHY</name>
<dbReference type="Gene3D" id="3.30.40.10">
    <property type="entry name" value="Zinc/RING finger domain, C3HC4 (zinc finger)"/>
    <property type="match status" value="1"/>
</dbReference>
<keyword evidence="2" id="KW-0677">Repeat</keyword>
<keyword evidence="3 5" id="KW-0863">Zinc-finger</keyword>
<dbReference type="Pfam" id="PF25390">
    <property type="entry name" value="WD40_RLD"/>
    <property type="match status" value="1"/>
</dbReference>
<dbReference type="PRINTS" id="PR00633">
    <property type="entry name" value="RCCNDNSATION"/>
</dbReference>
<dbReference type="Gene3D" id="2.130.10.30">
    <property type="entry name" value="Regulator of chromosome condensation 1/beta-lactamase-inhibitor protein II"/>
    <property type="match status" value="2"/>
</dbReference>
<dbReference type="SUPFAM" id="SSF50985">
    <property type="entry name" value="RCC1/BLIP-II"/>
    <property type="match status" value="1"/>
</dbReference>
<dbReference type="InterPro" id="IPR019787">
    <property type="entry name" value="Znf_PHD-finger"/>
</dbReference>
<dbReference type="PROSITE" id="PS00626">
    <property type="entry name" value="RCC1_2"/>
    <property type="match status" value="1"/>
</dbReference>
<evidence type="ECO:0000256" key="4">
    <source>
        <dbReference type="ARBA" id="ARBA00022833"/>
    </source>
</evidence>
<dbReference type="InterPro" id="IPR028641">
    <property type="entry name" value="RCC2"/>
</dbReference>
<dbReference type="SUPFAM" id="SSF57903">
    <property type="entry name" value="FYVE/PHD zinc finger"/>
    <property type="match status" value="1"/>
</dbReference>
<evidence type="ECO:0000256" key="7">
    <source>
        <dbReference type="SAM" id="MobiDB-lite"/>
    </source>
</evidence>
<keyword evidence="10" id="KW-1185">Reference proteome</keyword>
<sequence>MSASTSKAAAPTAGKQFTWGRVLICGGTDWPRLGRKSSSAKKPQEDPIGPDLLEPHILRSLGNIKVTSIHSSCAGCHFVALDIDGAAWLLGRNERSALGASGDYVPENEPIRLTPQDLGAPKGTTFVHAACGRSHTILVGSNGQFWTAGDNKLGQCAQPVCPEVTSFKLGHAPRVNGNKEAVIQAAAGITFSLVLTESGQVFAFGSAEKGQLGNGKTGEHIVTGGKVIFDAEWEPIPVRGLGDKKIVEIACGQQHSIARDEQGFVYVWGYNGYCRLGLGNQKDMLVAEVVPHFSGPNEIVRAVKVVAGPSNSVVIDRQGMYWMTGKWKTTGDGSSGQPWSTFRYFQDMMGLKITEASCGGVTHFALTPEEDNTIMTIAFGQGAANGELGLGPDEAKSSTKPMKNQPLAGIDVFQIAAGQNTTLFLAHPNEKFSDLPRHPFDMEQPELCVACNKDNGEDDSPLECDKCDNPYHLGCLDPPLESIPDGEWFCPDCEEDPFASIVVGAGKRKPTKGSKAKAKPKTTRKRPAEEVDEDEDEDDDETVPIKPKFAGKSGPAKRKR</sequence>
<feature type="repeat" description="RCC1" evidence="6">
    <location>
        <begin position="263"/>
        <end position="318"/>
    </location>
</feature>
<dbReference type="InterPro" id="IPR058923">
    <property type="entry name" value="RCC1-like_dom"/>
</dbReference>
<comment type="caution">
    <text evidence="9">The sequence shown here is derived from an EMBL/GenBank/DDBJ whole genome shotgun (WGS) entry which is preliminary data.</text>
</comment>
<feature type="repeat" description="RCC1" evidence="6">
    <location>
        <begin position="85"/>
        <end position="142"/>
    </location>
</feature>
<dbReference type="InterPro" id="IPR001965">
    <property type="entry name" value="Znf_PHD"/>
</dbReference>
<dbReference type="Proteomes" id="UP001385951">
    <property type="component" value="Unassembled WGS sequence"/>
</dbReference>
<evidence type="ECO:0000259" key="8">
    <source>
        <dbReference type="PROSITE" id="PS50016"/>
    </source>
</evidence>
<dbReference type="GO" id="GO:0016020">
    <property type="term" value="C:membrane"/>
    <property type="evidence" value="ECO:0007669"/>
    <property type="project" value="TreeGrafter"/>
</dbReference>
<feature type="repeat" description="RCC1" evidence="6">
    <location>
        <begin position="199"/>
        <end position="262"/>
    </location>
</feature>
<dbReference type="GO" id="GO:0008270">
    <property type="term" value="F:zinc ion binding"/>
    <property type="evidence" value="ECO:0007669"/>
    <property type="project" value="UniProtKB-KW"/>
</dbReference>
<dbReference type="Pfam" id="PF00628">
    <property type="entry name" value="PHD"/>
    <property type="match status" value="1"/>
</dbReference>
<dbReference type="GO" id="GO:0031267">
    <property type="term" value="F:small GTPase binding"/>
    <property type="evidence" value="ECO:0007669"/>
    <property type="project" value="TreeGrafter"/>
</dbReference>
<evidence type="ECO:0000313" key="10">
    <source>
        <dbReference type="Proteomes" id="UP001385951"/>
    </source>
</evidence>
<reference evidence="9 10" key="1">
    <citation type="submission" date="2022-09" db="EMBL/GenBank/DDBJ databases">
        <authorList>
            <person name="Palmer J.M."/>
        </authorList>
    </citation>
    <scope>NUCLEOTIDE SEQUENCE [LARGE SCALE GENOMIC DNA]</scope>
    <source>
        <strain evidence="9 10">DSM 7382</strain>
    </source>
</reference>
<protein>
    <recommendedName>
        <fullName evidence="8">PHD-type domain-containing protein</fullName>
    </recommendedName>
</protein>
<dbReference type="InterPro" id="IPR009091">
    <property type="entry name" value="RCC1/BLIP-II"/>
</dbReference>
<feature type="repeat" description="RCC1" evidence="6">
    <location>
        <begin position="374"/>
        <end position="428"/>
    </location>
</feature>
<evidence type="ECO:0000256" key="6">
    <source>
        <dbReference type="PROSITE-ProRule" id="PRU00235"/>
    </source>
</evidence>
<dbReference type="EMBL" id="JASBNA010000017">
    <property type="protein sequence ID" value="KAK7686279.1"/>
    <property type="molecule type" value="Genomic_DNA"/>
</dbReference>
<dbReference type="InterPro" id="IPR011011">
    <property type="entry name" value="Znf_FYVE_PHD"/>
</dbReference>
<keyword evidence="4" id="KW-0862">Zinc</keyword>
<dbReference type="PROSITE" id="PS01359">
    <property type="entry name" value="ZF_PHD_1"/>
    <property type="match status" value="1"/>
</dbReference>
<feature type="compositionally biased region" description="Basic residues" evidence="7">
    <location>
        <begin position="506"/>
        <end position="525"/>
    </location>
</feature>
<accession>A0AAW0G3K6</accession>
<dbReference type="PROSITE" id="PS50012">
    <property type="entry name" value="RCC1_3"/>
    <property type="match status" value="4"/>
</dbReference>
<dbReference type="PANTHER" id="PTHR46207:SF1">
    <property type="entry name" value="PROTEIN RCC2"/>
    <property type="match status" value="1"/>
</dbReference>
<dbReference type="InterPro" id="IPR013083">
    <property type="entry name" value="Znf_RING/FYVE/PHD"/>
</dbReference>
<dbReference type="InterPro" id="IPR000408">
    <property type="entry name" value="Reg_chr_condens"/>
</dbReference>
<dbReference type="InterPro" id="IPR019786">
    <property type="entry name" value="Zinc_finger_PHD-type_CS"/>
</dbReference>
<dbReference type="SMART" id="SM00249">
    <property type="entry name" value="PHD"/>
    <property type="match status" value="1"/>
</dbReference>